<dbReference type="PANTHER" id="PTHR36204:SF1">
    <property type="entry name" value="N-ACETYLMANNOSAMINE-6-PHOSPHATE 2-EPIMERASE-RELATED"/>
    <property type="match status" value="1"/>
</dbReference>
<dbReference type="GO" id="GO:0005975">
    <property type="term" value="P:carbohydrate metabolic process"/>
    <property type="evidence" value="ECO:0007669"/>
    <property type="project" value="UniProtKB-UniRule"/>
</dbReference>
<dbReference type="Gene3D" id="3.20.20.70">
    <property type="entry name" value="Aldolase class I"/>
    <property type="match status" value="1"/>
</dbReference>
<evidence type="ECO:0000256" key="3">
    <source>
        <dbReference type="ARBA" id="ARBA00005081"/>
    </source>
</evidence>
<evidence type="ECO:0000313" key="7">
    <source>
        <dbReference type="EMBL" id="RTZ18016.1"/>
    </source>
</evidence>
<evidence type="ECO:0000256" key="5">
    <source>
        <dbReference type="ARBA" id="ARBA00023277"/>
    </source>
</evidence>
<dbReference type="Proteomes" id="UP000268973">
    <property type="component" value="Unassembled WGS sequence"/>
</dbReference>
<protein>
    <recommendedName>
        <fullName evidence="6">Putative N-acetylmannosamine-6-phosphate 2-epimerase</fullName>
        <ecNumber evidence="6">5.1.3.9</ecNumber>
    </recommendedName>
    <alternativeName>
        <fullName evidence="6">ManNAc-6-P epimerase</fullName>
    </alternativeName>
</protein>
<dbReference type="PANTHER" id="PTHR36204">
    <property type="entry name" value="N-ACETYLMANNOSAMINE-6-PHOSPHATE 2-EPIMERASE-RELATED"/>
    <property type="match status" value="1"/>
</dbReference>
<evidence type="ECO:0000313" key="8">
    <source>
        <dbReference type="Proteomes" id="UP000268973"/>
    </source>
</evidence>
<dbReference type="GO" id="GO:0005829">
    <property type="term" value="C:cytosol"/>
    <property type="evidence" value="ECO:0007669"/>
    <property type="project" value="TreeGrafter"/>
</dbReference>
<sequence>MRLVVRTKNLNINELRSSLLGQTVVSIQPVVGSPLEKTDFIVAMALAAEQAGAKALRIEGVENVAAVSAVVSVPIIGIVKRDLQDSPVRITPFASDVDNLANAGATIIAFDSTDRVRPESREHIAQAIKNSGCFAMADSSCFDDGKWAHEQGVEIIGSTLSGYVGEAEPTEPDLQLVKQFSQAGFFTMAEGRYNTPEMAAQAIEAGAVAVTVGSAITRLEVVTNWFNSATRAAGEQACAH</sequence>
<dbReference type="UniPathway" id="UPA00629">
    <property type="reaction ID" value="UER00682"/>
</dbReference>
<dbReference type="AlphaFoldDB" id="A0A3S0MLS3"/>
<keyword evidence="5 6" id="KW-0119">Carbohydrate metabolism</keyword>
<dbReference type="InterPro" id="IPR013785">
    <property type="entry name" value="Aldolase_TIM"/>
</dbReference>
<dbReference type="InterPro" id="IPR011060">
    <property type="entry name" value="RibuloseP-bd_barrel"/>
</dbReference>
<keyword evidence="4 6" id="KW-0413">Isomerase</keyword>
<proteinExistence type="inferred from homology"/>
<evidence type="ECO:0000256" key="6">
    <source>
        <dbReference type="HAMAP-Rule" id="MF_01235"/>
    </source>
</evidence>
<evidence type="ECO:0000256" key="4">
    <source>
        <dbReference type="ARBA" id="ARBA00023235"/>
    </source>
</evidence>
<evidence type="ECO:0000256" key="1">
    <source>
        <dbReference type="ARBA" id="ARBA00000056"/>
    </source>
</evidence>
<dbReference type="RefSeq" id="WP_126572764.1">
    <property type="nucleotide sequence ID" value="NZ_RXZH01000001.1"/>
</dbReference>
<dbReference type="HAMAP" id="MF_01235">
    <property type="entry name" value="ManNAc6P_epimer"/>
    <property type="match status" value="1"/>
</dbReference>
<dbReference type="EC" id="5.1.3.9" evidence="6"/>
<dbReference type="EMBL" id="RXZH01000001">
    <property type="protein sequence ID" value="RTZ18016.1"/>
    <property type="molecule type" value="Genomic_DNA"/>
</dbReference>
<dbReference type="GO" id="GO:0006053">
    <property type="term" value="P:N-acetylmannosamine catabolic process"/>
    <property type="evidence" value="ECO:0007669"/>
    <property type="project" value="TreeGrafter"/>
</dbReference>
<dbReference type="FunFam" id="3.20.20.70:FF:000035">
    <property type="entry name" value="Putative N-acetylmannosamine-6-phosphate 2-epimerase"/>
    <property type="match status" value="1"/>
</dbReference>
<dbReference type="CDD" id="cd04729">
    <property type="entry name" value="NanE"/>
    <property type="match status" value="1"/>
</dbReference>
<dbReference type="InterPro" id="IPR007260">
    <property type="entry name" value="NanE"/>
</dbReference>
<organism evidence="7 8">
    <name type="scientific">Vibrio aquaticus</name>
    <dbReference type="NCBI Taxonomy" id="2496559"/>
    <lineage>
        <taxon>Bacteria</taxon>
        <taxon>Pseudomonadati</taxon>
        <taxon>Pseudomonadota</taxon>
        <taxon>Gammaproteobacteria</taxon>
        <taxon>Vibrionales</taxon>
        <taxon>Vibrionaceae</taxon>
        <taxon>Vibrio</taxon>
    </lineage>
</organism>
<comment type="similarity">
    <text evidence="6">Belongs to the NanE family.</text>
</comment>
<name>A0A3S0MLS3_9VIBR</name>
<dbReference type="SUPFAM" id="SSF51366">
    <property type="entry name" value="Ribulose-phoshate binding barrel"/>
    <property type="match status" value="1"/>
</dbReference>
<comment type="caution">
    <text evidence="7">The sequence shown here is derived from an EMBL/GenBank/DDBJ whole genome shotgun (WGS) entry which is preliminary data.</text>
</comment>
<gene>
    <name evidence="6" type="primary">nanE</name>
    <name evidence="7" type="ORF">EJ063_04290</name>
</gene>
<comment type="function">
    <text evidence="2 6">Converts N-acetylmannosamine-6-phosphate (ManNAc-6-P) to N-acetylglucosamine-6-phosphate (GlcNAc-6-P).</text>
</comment>
<reference evidence="7 8" key="1">
    <citation type="submission" date="2018-12" db="EMBL/GenBank/DDBJ databases">
        <title>Vibrio sp. isolated from China Sea.</title>
        <authorList>
            <person name="Li Y."/>
        </authorList>
    </citation>
    <scope>NUCLEOTIDE SEQUENCE [LARGE SCALE GENOMIC DNA]</scope>
    <source>
        <strain evidence="7 8">BEI207</strain>
    </source>
</reference>
<dbReference type="GO" id="GO:0019262">
    <property type="term" value="P:N-acetylneuraminate catabolic process"/>
    <property type="evidence" value="ECO:0007669"/>
    <property type="project" value="UniProtKB-UniRule"/>
</dbReference>
<dbReference type="GO" id="GO:0047465">
    <property type="term" value="F:N-acylglucosamine-6-phosphate 2-epimerase activity"/>
    <property type="evidence" value="ECO:0007669"/>
    <property type="project" value="UniProtKB-EC"/>
</dbReference>
<keyword evidence="8" id="KW-1185">Reference proteome</keyword>
<comment type="pathway">
    <text evidence="3 6">Amino-sugar metabolism; N-acetylneuraminate degradation; D-fructose 6-phosphate from N-acetylneuraminate: step 3/5.</text>
</comment>
<dbReference type="OrthoDB" id="9810372at2"/>
<accession>A0A3S0MLS3</accession>
<comment type="catalytic activity">
    <reaction evidence="1 6">
        <text>an N-acyl-D-glucosamine 6-phosphate = an N-acyl-D-mannosamine 6-phosphate</text>
        <dbReference type="Rhea" id="RHEA:23932"/>
        <dbReference type="ChEBI" id="CHEBI:57599"/>
        <dbReference type="ChEBI" id="CHEBI:57666"/>
        <dbReference type="EC" id="5.1.3.9"/>
    </reaction>
</comment>
<dbReference type="NCBIfam" id="NF002231">
    <property type="entry name" value="PRK01130.1"/>
    <property type="match status" value="1"/>
</dbReference>
<evidence type="ECO:0000256" key="2">
    <source>
        <dbReference type="ARBA" id="ARBA00002147"/>
    </source>
</evidence>
<dbReference type="Pfam" id="PF04131">
    <property type="entry name" value="NanE"/>
    <property type="match status" value="1"/>
</dbReference>